<dbReference type="InterPro" id="IPR041036">
    <property type="entry name" value="GH5_C"/>
</dbReference>
<evidence type="ECO:0000313" key="6">
    <source>
        <dbReference type="EMBL" id="KAF0470596.1"/>
    </source>
</evidence>
<dbReference type="Pfam" id="PF00150">
    <property type="entry name" value="Cellulase"/>
    <property type="match status" value="2"/>
</dbReference>
<evidence type="ECO:0000256" key="3">
    <source>
        <dbReference type="ARBA" id="ARBA00023295"/>
    </source>
</evidence>
<comment type="similarity">
    <text evidence="1">Belongs to the glycosyl hydrolase 5 (cellulase A) family.</text>
</comment>
<evidence type="ECO:0000256" key="1">
    <source>
        <dbReference type="ARBA" id="ARBA00005641"/>
    </source>
</evidence>
<dbReference type="GO" id="GO:0000272">
    <property type="term" value="P:polysaccharide catabolic process"/>
    <property type="evidence" value="ECO:0007669"/>
    <property type="project" value="InterPro"/>
</dbReference>
<dbReference type="SUPFAM" id="SSF51445">
    <property type="entry name" value="(Trans)glycosidases"/>
    <property type="match status" value="1"/>
</dbReference>
<evidence type="ECO:0000259" key="4">
    <source>
        <dbReference type="Pfam" id="PF00150"/>
    </source>
</evidence>
<dbReference type="InterPro" id="IPR017853">
    <property type="entry name" value="GH"/>
</dbReference>
<dbReference type="GO" id="GO:0050295">
    <property type="term" value="F:steryl-beta-glucosidase activity"/>
    <property type="evidence" value="ECO:0007669"/>
    <property type="project" value="TreeGrafter"/>
</dbReference>
<keyword evidence="7" id="KW-1185">Reference proteome</keyword>
<dbReference type="PANTHER" id="PTHR31308">
    <property type="match status" value="1"/>
</dbReference>
<dbReference type="InterPro" id="IPR001547">
    <property type="entry name" value="Glyco_hydro_5"/>
</dbReference>
<evidence type="ECO:0000256" key="2">
    <source>
        <dbReference type="ARBA" id="ARBA00022801"/>
    </source>
</evidence>
<keyword evidence="2 6" id="KW-0378">Hydrolase</keyword>
<evidence type="ECO:0000313" key="7">
    <source>
        <dbReference type="Proteomes" id="UP000439903"/>
    </source>
</evidence>
<dbReference type="EMBL" id="WTPW01000902">
    <property type="protein sequence ID" value="KAF0470596.1"/>
    <property type="molecule type" value="Genomic_DNA"/>
</dbReference>
<dbReference type="GO" id="GO:1904462">
    <property type="term" value="P:ergosteryl 3-beta-D-glucoside catabolic process"/>
    <property type="evidence" value="ECO:0007669"/>
    <property type="project" value="TreeGrafter"/>
</dbReference>
<accession>A0A8H4AA82</accession>
<dbReference type="PANTHER" id="PTHR31308:SF5">
    <property type="entry name" value="ERGOSTERYL-BETA-GLUCOSIDASE"/>
    <property type="match status" value="1"/>
</dbReference>
<feature type="domain" description="Glycoside hydrolase family 5 C-terminal" evidence="5">
    <location>
        <begin position="615"/>
        <end position="692"/>
    </location>
</feature>
<keyword evidence="3" id="KW-0326">Glycosidase</keyword>
<dbReference type="OrthoDB" id="9971853at2759"/>
<dbReference type="AlphaFoldDB" id="A0A8H4AA82"/>
<name>A0A8H4AA82_GIGMA</name>
<feature type="domain" description="Glycoside hydrolase family 5" evidence="4">
    <location>
        <begin position="386"/>
        <end position="560"/>
    </location>
</feature>
<comment type="caution">
    <text evidence="6">The sequence shown here is derived from an EMBL/GenBank/DDBJ whole genome shotgun (WGS) entry which is preliminary data.</text>
</comment>
<dbReference type="InterPro" id="IPR052066">
    <property type="entry name" value="Glycosphingolipid_Hydrolases"/>
</dbReference>
<sequence length="729" mass="83665">MLPFKHADKDLSEETLMKLSNSSTTVAMENNESLWIDGKWIKDSTDRTLMFRGVNLSGASKNPPNIPSHESQGFFDHRNVSFVGRPFPLEEADQHLARLKHWGFNFLRFIVTWEALEHQGPGIYDFEFIDYIIQILHKCKEYGFRCFMDPHQDVWSRFSGGSGAPGWTLDLAGLDMKKFAATDAAIVHNTYHDPKNFPKMVWSTNYYKLASATMFTLFFAGKLYAQKCIVDGVNIQDYLQSHYFNAYKTLATKICEAGLHDSLVIGYDSMNEPSWGFVSAKDLNHIPDHQEYKRGATPTPFQAMLLGEGNPCTIQVWDITWYGFGVVGSEYIDPKGVTAWCENESHDYPWNKSPEFPKGCIWAAHGVWDKETKTILCPDYFAKNPNTGDPINWIQDCYKPFITQYAEAIRSVHQDAILLVQPPILELPPNMIDDSNPLKRIMYSPHWYDGLTLTQKKFNWYNVDVLGIKRGRYPTHLNAIKIGNHAIRKNFADQIGMIISERVNYVGDCPCVIGEIGIPYDLDNRKAYENGDYSQQIKAMDANLQALESNLVNYTLWTYVPDNSNEWGDQWNGEDLSIYSPPTENNLEKIHSMMSTPDSHQILDIGGRALDSLLRPFPIKTNGEPLSLSFDPYKKVFKYRFKNDKFNPEKNTPTEIYLPRFHYPERDDFAITFLSGYADFERDKQLLLYWHDLGDPADDRSDPNYGIHEVIVEFKKPLLGGEGIWDDCC</sequence>
<proteinExistence type="inferred from homology"/>
<reference evidence="6 7" key="1">
    <citation type="journal article" date="2019" name="Environ. Microbiol.">
        <title>At the nexus of three kingdoms: the genome of the mycorrhizal fungus Gigaspora margarita provides insights into plant, endobacterial and fungal interactions.</title>
        <authorList>
            <person name="Venice F."/>
            <person name="Ghignone S."/>
            <person name="Salvioli di Fossalunga A."/>
            <person name="Amselem J."/>
            <person name="Novero M."/>
            <person name="Xianan X."/>
            <person name="Sedzielewska Toro K."/>
            <person name="Morin E."/>
            <person name="Lipzen A."/>
            <person name="Grigoriev I.V."/>
            <person name="Henrissat B."/>
            <person name="Martin F.M."/>
            <person name="Bonfante P."/>
        </authorList>
    </citation>
    <scope>NUCLEOTIDE SEQUENCE [LARGE SCALE GENOMIC DNA]</scope>
    <source>
        <strain evidence="6 7">BEG34</strain>
    </source>
</reference>
<feature type="domain" description="Glycoside hydrolase family 5" evidence="4">
    <location>
        <begin position="84"/>
        <end position="165"/>
    </location>
</feature>
<organism evidence="6 7">
    <name type="scientific">Gigaspora margarita</name>
    <dbReference type="NCBI Taxonomy" id="4874"/>
    <lineage>
        <taxon>Eukaryota</taxon>
        <taxon>Fungi</taxon>
        <taxon>Fungi incertae sedis</taxon>
        <taxon>Mucoromycota</taxon>
        <taxon>Glomeromycotina</taxon>
        <taxon>Glomeromycetes</taxon>
        <taxon>Diversisporales</taxon>
        <taxon>Gigasporaceae</taxon>
        <taxon>Gigaspora</taxon>
    </lineage>
</organism>
<gene>
    <name evidence="6" type="ORF">F8M41_025368</name>
</gene>
<dbReference type="Proteomes" id="UP000439903">
    <property type="component" value="Unassembled WGS sequence"/>
</dbReference>
<dbReference type="InterPro" id="IPR013780">
    <property type="entry name" value="Glyco_hydro_b"/>
</dbReference>
<evidence type="ECO:0000259" key="5">
    <source>
        <dbReference type="Pfam" id="PF18564"/>
    </source>
</evidence>
<dbReference type="Gene3D" id="2.60.40.1180">
    <property type="entry name" value="Golgi alpha-mannosidase II"/>
    <property type="match status" value="1"/>
</dbReference>
<dbReference type="Pfam" id="PF18564">
    <property type="entry name" value="Glyco_hydro_5_C"/>
    <property type="match status" value="1"/>
</dbReference>
<dbReference type="Gene3D" id="3.20.20.80">
    <property type="entry name" value="Glycosidases"/>
    <property type="match status" value="2"/>
</dbReference>
<protein>
    <submittedName>
        <fullName evidence="6">Glycoside hydrolase</fullName>
    </submittedName>
</protein>